<dbReference type="GO" id="GO:0004364">
    <property type="term" value="F:glutathione transferase activity"/>
    <property type="evidence" value="ECO:0007669"/>
    <property type="project" value="TreeGrafter"/>
</dbReference>
<dbReference type="PROSITE" id="PS50404">
    <property type="entry name" value="GST_NTER"/>
    <property type="match status" value="1"/>
</dbReference>
<protein>
    <submittedName>
        <fullName evidence="4">Maleylacetoacetate isomerase</fullName>
        <ecNumber evidence="4">5.2.1.2</ecNumber>
    </submittedName>
</protein>
<evidence type="ECO:0000313" key="4">
    <source>
        <dbReference type="EMBL" id="MUI15067.1"/>
    </source>
</evidence>
<dbReference type="GO" id="GO:0005737">
    <property type="term" value="C:cytoplasm"/>
    <property type="evidence" value="ECO:0007669"/>
    <property type="project" value="InterPro"/>
</dbReference>
<dbReference type="NCBIfam" id="TIGR01262">
    <property type="entry name" value="maiA"/>
    <property type="match status" value="1"/>
</dbReference>
<reference evidence="4 5" key="1">
    <citation type="submission" date="2019-11" db="EMBL/GenBank/DDBJ databases">
        <title>Draft Genome Sequences of Six Type Strains of the Genus Massilia.</title>
        <authorList>
            <person name="Miess H."/>
            <person name="Frediansyah A."/>
            <person name="Goeker M."/>
            <person name="Gross H."/>
        </authorList>
    </citation>
    <scope>NUCLEOTIDE SEQUENCE [LARGE SCALE GENOMIC DNA]</scope>
    <source>
        <strain evidence="4 5">DSM 17513</strain>
    </source>
</reference>
<dbReference type="InterPro" id="IPR010987">
    <property type="entry name" value="Glutathione-S-Trfase_C-like"/>
</dbReference>
<dbReference type="FunFam" id="1.20.1050.10:FF:000010">
    <property type="entry name" value="Maleylacetoacetate isomerase isoform 1"/>
    <property type="match status" value="1"/>
</dbReference>
<dbReference type="PANTHER" id="PTHR42673:SF21">
    <property type="entry name" value="GLUTATHIONE S-TRANSFERASE YFCF"/>
    <property type="match status" value="1"/>
</dbReference>
<evidence type="ECO:0000259" key="2">
    <source>
        <dbReference type="PROSITE" id="PS50404"/>
    </source>
</evidence>
<keyword evidence="5" id="KW-1185">Reference proteome</keyword>
<dbReference type="AlphaFoldDB" id="A0A6I3XF44"/>
<dbReference type="EC" id="5.2.1.2" evidence="4"/>
<dbReference type="InterPro" id="IPR034330">
    <property type="entry name" value="GST_Zeta_C"/>
</dbReference>
<dbReference type="EMBL" id="WNWM01000002">
    <property type="protein sequence ID" value="MUI15067.1"/>
    <property type="molecule type" value="Genomic_DNA"/>
</dbReference>
<gene>
    <name evidence="4" type="primary">maiA</name>
    <name evidence="4" type="ORF">GJV26_21745</name>
</gene>
<dbReference type="InterPro" id="IPR040079">
    <property type="entry name" value="Glutathione_S-Trfase"/>
</dbReference>
<accession>A0A6I3XF44</accession>
<feature type="domain" description="GST C-terminal" evidence="3">
    <location>
        <begin position="87"/>
        <end position="215"/>
    </location>
</feature>
<dbReference type="PANTHER" id="PTHR42673">
    <property type="entry name" value="MALEYLACETOACETATE ISOMERASE"/>
    <property type="match status" value="1"/>
</dbReference>
<dbReference type="SUPFAM" id="SSF52833">
    <property type="entry name" value="Thioredoxin-like"/>
    <property type="match status" value="1"/>
</dbReference>
<dbReference type="InterPro" id="IPR036249">
    <property type="entry name" value="Thioredoxin-like_sf"/>
</dbReference>
<dbReference type="RefSeq" id="WP_155710797.1">
    <property type="nucleotide sequence ID" value="NZ_BMWU01000025.1"/>
</dbReference>
<feature type="domain" description="GST N-terminal" evidence="2">
    <location>
        <begin position="1"/>
        <end position="82"/>
    </location>
</feature>
<comment type="similarity">
    <text evidence="1">Belongs to the GST superfamily. Zeta family.</text>
</comment>
<name>A0A6I3XF44_9BURK</name>
<dbReference type="PROSITE" id="PS50405">
    <property type="entry name" value="GST_CTER"/>
    <property type="match status" value="1"/>
</dbReference>
<dbReference type="SFLD" id="SFLDS00019">
    <property type="entry name" value="Glutathione_Transferase_(cytos"/>
    <property type="match status" value="1"/>
</dbReference>
<evidence type="ECO:0000313" key="5">
    <source>
        <dbReference type="Proteomes" id="UP000431684"/>
    </source>
</evidence>
<dbReference type="Gene3D" id="3.40.30.10">
    <property type="entry name" value="Glutaredoxin"/>
    <property type="match status" value="1"/>
</dbReference>
<dbReference type="Pfam" id="PF13417">
    <property type="entry name" value="GST_N_3"/>
    <property type="match status" value="1"/>
</dbReference>
<dbReference type="Gene3D" id="1.20.1050.10">
    <property type="match status" value="1"/>
</dbReference>
<evidence type="ECO:0000256" key="1">
    <source>
        <dbReference type="ARBA" id="ARBA00010007"/>
    </source>
</evidence>
<dbReference type="SFLD" id="SFLDG00358">
    <property type="entry name" value="Main_(cytGST)"/>
    <property type="match status" value="1"/>
</dbReference>
<dbReference type="Pfam" id="PF13410">
    <property type="entry name" value="GST_C_2"/>
    <property type="match status" value="1"/>
</dbReference>
<comment type="caution">
    <text evidence="4">The sequence shown here is derived from an EMBL/GenBank/DDBJ whole genome shotgun (WGS) entry which is preliminary data.</text>
</comment>
<dbReference type="GO" id="GO:0016034">
    <property type="term" value="F:maleylacetoacetate isomerase activity"/>
    <property type="evidence" value="ECO:0007669"/>
    <property type="project" value="UniProtKB-EC"/>
</dbReference>
<dbReference type="InterPro" id="IPR036282">
    <property type="entry name" value="Glutathione-S-Trfase_C_sf"/>
</dbReference>
<dbReference type="InterPro" id="IPR034333">
    <property type="entry name" value="GST_Zeta_N"/>
</dbReference>
<dbReference type="SUPFAM" id="SSF47616">
    <property type="entry name" value="GST C-terminal domain-like"/>
    <property type="match status" value="1"/>
</dbReference>
<dbReference type="CDD" id="cd03042">
    <property type="entry name" value="GST_N_Zeta"/>
    <property type="match status" value="1"/>
</dbReference>
<dbReference type="CDD" id="cd03191">
    <property type="entry name" value="GST_C_Zeta"/>
    <property type="match status" value="1"/>
</dbReference>
<dbReference type="OrthoDB" id="509852at2"/>
<proteinExistence type="inferred from homology"/>
<keyword evidence="4" id="KW-0413">Isomerase</keyword>
<dbReference type="InterPro" id="IPR005955">
    <property type="entry name" value="GST_Zeta"/>
</dbReference>
<organism evidence="4 5">
    <name type="scientific">Pseudoduganella dura</name>
    <dbReference type="NCBI Taxonomy" id="321982"/>
    <lineage>
        <taxon>Bacteria</taxon>
        <taxon>Pseudomonadati</taxon>
        <taxon>Pseudomonadota</taxon>
        <taxon>Betaproteobacteria</taxon>
        <taxon>Burkholderiales</taxon>
        <taxon>Oxalobacteraceae</taxon>
        <taxon>Telluria group</taxon>
        <taxon>Pseudoduganella</taxon>
    </lineage>
</organism>
<evidence type="ECO:0000259" key="3">
    <source>
        <dbReference type="PROSITE" id="PS50405"/>
    </source>
</evidence>
<dbReference type="InterPro" id="IPR004045">
    <property type="entry name" value="Glutathione_S-Trfase_N"/>
</dbReference>
<dbReference type="Proteomes" id="UP000431684">
    <property type="component" value="Unassembled WGS sequence"/>
</dbReference>
<dbReference type="GO" id="GO:0006559">
    <property type="term" value="P:L-phenylalanine catabolic process"/>
    <property type="evidence" value="ECO:0007669"/>
    <property type="project" value="TreeGrafter"/>
</dbReference>
<dbReference type="GO" id="GO:0006749">
    <property type="term" value="P:glutathione metabolic process"/>
    <property type="evidence" value="ECO:0007669"/>
    <property type="project" value="TreeGrafter"/>
</dbReference>
<sequence>MKLYTYFRSSAAYRVRIALNLKGIGYESIPVHLLKNGGEQHDDAYRAVNPSELVPALETEGVTLGQSMAIIEYLDETHPMMPLLPPDALGRARVRALAQTVACDTHPLTNLRVLRHLKGALGLSEEDRNAWYRHWLGEGMRVLEAQLANGAATGRFCHGDMPTMADCFLVPQVFNARRFDIDLAPYPTIARIDAACVDIPAFQAAHPSQQPDAEG</sequence>